<dbReference type="PANTHER" id="PTHR21272:SF3">
    <property type="entry name" value="CATABOLIC 3-DEHYDROQUINASE"/>
    <property type="match status" value="1"/>
</dbReference>
<comment type="function">
    <text evidence="2 9">Catalyzes a trans-dehydration via an enolate intermediate.</text>
</comment>
<evidence type="ECO:0000256" key="6">
    <source>
        <dbReference type="ARBA" id="ARBA00012060"/>
    </source>
</evidence>
<proteinExistence type="inferred from homology"/>
<accession>A0ABY1PMI2</accession>
<dbReference type="InterPro" id="IPR036441">
    <property type="entry name" value="DHquinase_II_sf"/>
</dbReference>
<feature type="binding site" evidence="9">
    <location>
        <position position="112"/>
    </location>
    <ligand>
        <name>substrate</name>
    </ligand>
</feature>
<keyword evidence="7 9" id="KW-0057">Aromatic amino acid biosynthesis</keyword>
<evidence type="ECO:0000256" key="3">
    <source>
        <dbReference type="ARBA" id="ARBA00004902"/>
    </source>
</evidence>
<comment type="catalytic activity">
    <reaction evidence="1 9">
        <text>3-dehydroquinate = 3-dehydroshikimate + H2O</text>
        <dbReference type="Rhea" id="RHEA:21096"/>
        <dbReference type="ChEBI" id="CHEBI:15377"/>
        <dbReference type="ChEBI" id="CHEBI:16630"/>
        <dbReference type="ChEBI" id="CHEBI:32364"/>
        <dbReference type="EC" id="4.2.1.10"/>
    </reaction>
</comment>
<dbReference type="Proteomes" id="UP001157961">
    <property type="component" value="Unassembled WGS sequence"/>
</dbReference>
<evidence type="ECO:0000256" key="5">
    <source>
        <dbReference type="ARBA" id="ARBA00011193"/>
    </source>
</evidence>
<evidence type="ECO:0000256" key="7">
    <source>
        <dbReference type="ARBA" id="ARBA00023141"/>
    </source>
</evidence>
<evidence type="ECO:0000313" key="11">
    <source>
        <dbReference type="Proteomes" id="UP001157961"/>
    </source>
</evidence>
<dbReference type="NCBIfam" id="NF003806">
    <property type="entry name" value="PRK05395.1-3"/>
    <property type="match status" value="1"/>
</dbReference>
<dbReference type="RefSeq" id="WP_283427917.1">
    <property type="nucleotide sequence ID" value="NZ_FXTY01000012.1"/>
</dbReference>
<dbReference type="PROSITE" id="PS01029">
    <property type="entry name" value="DEHYDROQUINASE_II"/>
    <property type="match status" value="1"/>
</dbReference>
<comment type="pathway">
    <text evidence="3 9">Metabolic intermediate biosynthesis; chorismate biosynthesis; chorismate from D-erythrose 4-phosphate and phosphoenolpyruvate: step 3/7.</text>
</comment>
<feature type="site" description="Transition state stabilizer" evidence="9">
    <location>
        <position position="19"/>
    </location>
</feature>
<comment type="similarity">
    <text evidence="4 9">Belongs to the type-II 3-dehydroquinase family.</text>
</comment>
<keyword evidence="9" id="KW-0028">Amino-acid biosynthesis</keyword>
<organism evidence="10 11">
    <name type="scientific">Shimia sagamensis</name>
    <dbReference type="NCBI Taxonomy" id="1566352"/>
    <lineage>
        <taxon>Bacteria</taxon>
        <taxon>Pseudomonadati</taxon>
        <taxon>Pseudomonadota</taxon>
        <taxon>Alphaproteobacteria</taxon>
        <taxon>Rhodobacterales</taxon>
        <taxon>Roseobacteraceae</taxon>
    </lineage>
</organism>
<gene>
    <name evidence="9" type="primary">aroQ</name>
    <name evidence="10" type="ORF">SAMN06265373_11227</name>
</gene>
<dbReference type="SUPFAM" id="SSF52304">
    <property type="entry name" value="Type II 3-dehydroquinate dehydratase"/>
    <property type="match status" value="1"/>
</dbReference>
<evidence type="ECO:0000256" key="9">
    <source>
        <dbReference type="HAMAP-Rule" id="MF_00169"/>
    </source>
</evidence>
<evidence type="ECO:0000313" key="10">
    <source>
        <dbReference type="EMBL" id="SMP35804.1"/>
    </source>
</evidence>
<dbReference type="Gene3D" id="3.40.50.9100">
    <property type="entry name" value="Dehydroquinase, class II"/>
    <property type="match status" value="1"/>
</dbReference>
<comment type="caution">
    <text evidence="10">The sequence shown here is derived from an EMBL/GenBank/DDBJ whole genome shotgun (WGS) entry which is preliminary data.</text>
</comment>
<evidence type="ECO:0000256" key="2">
    <source>
        <dbReference type="ARBA" id="ARBA00003924"/>
    </source>
</evidence>
<comment type="subunit">
    <text evidence="5 9">Homododecamer.</text>
</comment>
<feature type="binding site" evidence="9">
    <location>
        <position position="81"/>
    </location>
    <ligand>
        <name>substrate</name>
    </ligand>
</feature>
<dbReference type="NCBIfam" id="TIGR01088">
    <property type="entry name" value="aroQ"/>
    <property type="match status" value="1"/>
</dbReference>
<keyword evidence="11" id="KW-1185">Reference proteome</keyword>
<dbReference type="CDD" id="cd00466">
    <property type="entry name" value="DHQase_II"/>
    <property type="match status" value="1"/>
</dbReference>
<feature type="active site" description="Proton donor" evidence="9">
    <location>
        <position position="101"/>
    </location>
</feature>
<dbReference type="NCBIfam" id="NF003807">
    <property type="entry name" value="PRK05395.1-4"/>
    <property type="match status" value="1"/>
</dbReference>
<feature type="binding site" evidence="9">
    <location>
        <begin position="102"/>
        <end position="103"/>
    </location>
    <ligand>
        <name>substrate</name>
    </ligand>
</feature>
<dbReference type="PANTHER" id="PTHR21272">
    <property type="entry name" value="CATABOLIC 3-DEHYDROQUINASE"/>
    <property type="match status" value="1"/>
</dbReference>
<dbReference type="EMBL" id="FXTY01000012">
    <property type="protein sequence ID" value="SMP35804.1"/>
    <property type="molecule type" value="Genomic_DNA"/>
</dbReference>
<keyword evidence="8 9" id="KW-0456">Lyase</keyword>
<evidence type="ECO:0000256" key="8">
    <source>
        <dbReference type="ARBA" id="ARBA00023239"/>
    </source>
</evidence>
<dbReference type="InterPro" id="IPR001874">
    <property type="entry name" value="DHquinase_II"/>
</dbReference>
<evidence type="ECO:0000256" key="1">
    <source>
        <dbReference type="ARBA" id="ARBA00001864"/>
    </source>
</evidence>
<feature type="active site" description="Proton acceptor" evidence="9">
    <location>
        <position position="24"/>
    </location>
</feature>
<feature type="binding site" evidence="9">
    <location>
        <position position="75"/>
    </location>
    <ligand>
        <name>substrate</name>
    </ligand>
</feature>
<dbReference type="PIRSF" id="PIRSF001399">
    <property type="entry name" value="DHquinase_II"/>
    <property type="match status" value="1"/>
</dbReference>
<dbReference type="EC" id="4.2.1.10" evidence="6 9"/>
<dbReference type="NCBIfam" id="NF003805">
    <property type="entry name" value="PRK05395.1-2"/>
    <property type="match status" value="1"/>
</dbReference>
<dbReference type="InterPro" id="IPR018509">
    <property type="entry name" value="DHquinase_II_CS"/>
</dbReference>
<sequence>MSKTIYILNGPNLNLLGKREPEIYGTDTLMDVEVACTQVGAEFGLTVKQLQSNHEGQLVEWVHEARTEAAGIIINPAAYSHTSVAILDALHMFEGPVLEVHISNIHKRETFRHHSYVSARAEGVIAGFGVNGYALAMRQMATLLT</sequence>
<reference evidence="10 11" key="1">
    <citation type="submission" date="2017-05" db="EMBL/GenBank/DDBJ databases">
        <authorList>
            <person name="Varghese N."/>
            <person name="Submissions S."/>
        </authorList>
    </citation>
    <scope>NUCLEOTIDE SEQUENCE [LARGE SCALE GENOMIC DNA]</scope>
    <source>
        <strain evidence="10 11">DSM 29734</strain>
    </source>
</reference>
<dbReference type="Pfam" id="PF01220">
    <property type="entry name" value="DHquinase_II"/>
    <property type="match status" value="1"/>
</dbReference>
<protein>
    <recommendedName>
        <fullName evidence="6 9">3-dehydroquinate dehydratase</fullName>
        <shortName evidence="9">3-dehydroquinase</shortName>
        <ecNumber evidence="6 9">4.2.1.10</ecNumber>
    </recommendedName>
    <alternativeName>
        <fullName evidence="9">Type II DHQase</fullName>
    </alternativeName>
</protein>
<feature type="binding site" evidence="9">
    <location>
        <position position="88"/>
    </location>
    <ligand>
        <name>substrate</name>
    </ligand>
</feature>
<dbReference type="HAMAP" id="MF_00169">
    <property type="entry name" value="AroQ"/>
    <property type="match status" value="1"/>
</dbReference>
<name>A0ABY1PMI2_9RHOB</name>
<evidence type="ECO:0000256" key="4">
    <source>
        <dbReference type="ARBA" id="ARBA00011037"/>
    </source>
</evidence>